<protein>
    <submittedName>
        <fullName evidence="2">DUF2232 domain-containing protein</fullName>
    </submittedName>
</protein>
<dbReference type="PANTHER" id="PTHR41324">
    <property type="entry name" value="MEMBRANE PROTEIN-RELATED"/>
    <property type="match status" value="1"/>
</dbReference>
<accession>A0ABV9FMC1</accession>
<evidence type="ECO:0000313" key="2">
    <source>
        <dbReference type="EMBL" id="MFC4601359.1"/>
    </source>
</evidence>
<reference evidence="3" key="1">
    <citation type="journal article" date="2019" name="Int. J. Syst. Evol. Microbiol.">
        <title>The Global Catalogue of Microorganisms (GCM) 10K type strain sequencing project: providing services to taxonomists for standard genome sequencing and annotation.</title>
        <authorList>
            <consortium name="The Broad Institute Genomics Platform"/>
            <consortium name="The Broad Institute Genome Sequencing Center for Infectious Disease"/>
            <person name="Wu L."/>
            <person name="Ma J."/>
        </authorList>
    </citation>
    <scope>NUCLEOTIDE SEQUENCE [LARGE SCALE GENOMIC DNA]</scope>
    <source>
        <strain evidence="3">CCUG 49571</strain>
    </source>
</reference>
<feature type="transmembrane region" description="Helical" evidence="1">
    <location>
        <begin position="208"/>
        <end position="224"/>
    </location>
</feature>
<dbReference type="Proteomes" id="UP001596028">
    <property type="component" value="Unassembled WGS sequence"/>
</dbReference>
<keyword evidence="1" id="KW-1133">Transmembrane helix</keyword>
<keyword evidence="1" id="KW-0472">Membrane</keyword>
<dbReference type="InterPro" id="IPR018710">
    <property type="entry name" value="DUF2232"/>
</dbReference>
<dbReference type="RefSeq" id="WP_378101429.1">
    <property type="nucleotide sequence ID" value="NZ_JBHSEP010000025.1"/>
</dbReference>
<comment type="caution">
    <text evidence="2">The sequence shown here is derived from an EMBL/GenBank/DDBJ whole genome shotgun (WGS) entry which is preliminary data.</text>
</comment>
<sequence length="299" mass="33261">MNWKSLAWSAAAILLLLTLATPLNFITLFLMMTPFVVLYTMLDLKSFVLHLIPVGIVVFLLSGGMGPMLVTLALFFLVPAIAMGHLYKRGNSARAAVTAGFVIVLAQLLLELALFSALFDIDLRAELTAMLAENFKQLEAANMFEAGWAARAAEEFSRSILSMLPMLLLVTTFLFTIITHGLSRLALRSVPFEAPALPQAKTWKLPRSMVLYFAIAIIASYAVSEEAGGYWWIAIMNLIPILQLVFTIQAIGFVFYISDLKKWPRVISLALCLPILFIPYAFILGLLDTAFPLRKYFEK</sequence>
<feature type="transmembrane region" description="Helical" evidence="1">
    <location>
        <begin position="6"/>
        <end position="30"/>
    </location>
</feature>
<feature type="transmembrane region" description="Helical" evidence="1">
    <location>
        <begin position="166"/>
        <end position="187"/>
    </location>
</feature>
<feature type="transmembrane region" description="Helical" evidence="1">
    <location>
        <begin position="99"/>
        <end position="119"/>
    </location>
</feature>
<evidence type="ECO:0000313" key="3">
    <source>
        <dbReference type="Proteomes" id="UP001596028"/>
    </source>
</evidence>
<dbReference type="EMBL" id="JBHSEP010000025">
    <property type="protein sequence ID" value="MFC4601359.1"/>
    <property type="molecule type" value="Genomic_DNA"/>
</dbReference>
<dbReference type="Pfam" id="PF09991">
    <property type="entry name" value="DUF2232"/>
    <property type="match status" value="1"/>
</dbReference>
<keyword evidence="3" id="KW-1185">Reference proteome</keyword>
<organism evidence="2 3">
    <name type="scientific">Cohnella hongkongensis</name>
    <dbReference type="NCBI Taxonomy" id="178337"/>
    <lineage>
        <taxon>Bacteria</taxon>
        <taxon>Bacillati</taxon>
        <taxon>Bacillota</taxon>
        <taxon>Bacilli</taxon>
        <taxon>Bacillales</taxon>
        <taxon>Paenibacillaceae</taxon>
        <taxon>Cohnella</taxon>
    </lineage>
</organism>
<proteinExistence type="predicted"/>
<feature type="transmembrane region" description="Helical" evidence="1">
    <location>
        <begin position="230"/>
        <end position="257"/>
    </location>
</feature>
<evidence type="ECO:0000256" key="1">
    <source>
        <dbReference type="SAM" id="Phobius"/>
    </source>
</evidence>
<gene>
    <name evidence="2" type="ORF">ACFO3S_24160</name>
</gene>
<keyword evidence="1" id="KW-0812">Transmembrane</keyword>
<feature type="transmembrane region" description="Helical" evidence="1">
    <location>
        <begin position="266"/>
        <end position="287"/>
    </location>
</feature>
<dbReference type="PANTHER" id="PTHR41324:SF1">
    <property type="entry name" value="DUF2232 DOMAIN-CONTAINING PROTEIN"/>
    <property type="match status" value="1"/>
</dbReference>
<name>A0ABV9FMC1_9BACL</name>